<accession>A0AAD7YNC7</accession>
<sequence>MTSTKYCNVFAEGLGRVTGGAVSTHGREDARPVFMRARPLAYALREPVERALDQLRDGVLTPVERTHWATPIVPVVKKGAKHYGHGATVRDLEKLNAALKELEVSRKTCKDLLRERDENEVEVKKIIDKNTQLKRQLVEPHT</sequence>
<dbReference type="Gene3D" id="3.10.10.10">
    <property type="entry name" value="HIV Type 1 Reverse Transcriptase, subunit A, domain 1"/>
    <property type="match status" value="1"/>
</dbReference>
<dbReference type="GO" id="GO:0071897">
    <property type="term" value="P:DNA biosynthetic process"/>
    <property type="evidence" value="ECO:0007669"/>
    <property type="project" value="UniProtKB-ARBA"/>
</dbReference>
<evidence type="ECO:0000313" key="3">
    <source>
        <dbReference type="Proteomes" id="UP001231518"/>
    </source>
</evidence>
<comment type="caution">
    <text evidence="2">The sequence shown here is derived from an EMBL/GenBank/DDBJ whole genome shotgun (WGS) entry which is preliminary data.</text>
</comment>
<proteinExistence type="predicted"/>
<name>A0AAD7YNC7_MYTSE</name>
<dbReference type="InterPro" id="IPR043502">
    <property type="entry name" value="DNA/RNA_pol_sf"/>
</dbReference>
<dbReference type="EMBL" id="JARGEI010000013">
    <property type="protein sequence ID" value="KAJ8721698.1"/>
    <property type="molecule type" value="Genomic_DNA"/>
</dbReference>
<evidence type="ECO:0000313" key="2">
    <source>
        <dbReference type="EMBL" id="KAJ8721698.1"/>
    </source>
</evidence>
<dbReference type="SUPFAM" id="SSF56672">
    <property type="entry name" value="DNA/RNA polymerases"/>
    <property type="match status" value="1"/>
</dbReference>
<dbReference type="AlphaFoldDB" id="A0AAD7YNC7"/>
<keyword evidence="1" id="KW-0175">Coiled coil</keyword>
<evidence type="ECO:0000256" key="1">
    <source>
        <dbReference type="SAM" id="Coils"/>
    </source>
</evidence>
<protein>
    <submittedName>
        <fullName evidence="2">Uncharacterized protein</fullName>
    </submittedName>
</protein>
<keyword evidence="3" id="KW-1185">Reference proteome</keyword>
<reference evidence="2" key="1">
    <citation type="submission" date="2023-03" db="EMBL/GenBank/DDBJ databases">
        <title>Chromosome-level genomes of two armyworms, Mythimna separata and Mythimna loreyi, provide insights into the biosynthesis and reception of sex pheromones.</title>
        <authorList>
            <person name="Zhao H."/>
        </authorList>
    </citation>
    <scope>NUCLEOTIDE SEQUENCE</scope>
    <source>
        <strain evidence="2">BeijingLab</strain>
        <tissue evidence="2">Pupa</tissue>
    </source>
</reference>
<dbReference type="Proteomes" id="UP001231518">
    <property type="component" value="Chromosome 12"/>
</dbReference>
<feature type="coiled-coil region" evidence="1">
    <location>
        <begin position="92"/>
        <end position="136"/>
    </location>
</feature>
<organism evidence="2 3">
    <name type="scientific">Mythimna separata</name>
    <name type="common">Oriental armyworm</name>
    <name type="synonym">Pseudaletia separata</name>
    <dbReference type="NCBI Taxonomy" id="271217"/>
    <lineage>
        <taxon>Eukaryota</taxon>
        <taxon>Metazoa</taxon>
        <taxon>Ecdysozoa</taxon>
        <taxon>Arthropoda</taxon>
        <taxon>Hexapoda</taxon>
        <taxon>Insecta</taxon>
        <taxon>Pterygota</taxon>
        <taxon>Neoptera</taxon>
        <taxon>Endopterygota</taxon>
        <taxon>Lepidoptera</taxon>
        <taxon>Glossata</taxon>
        <taxon>Ditrysia</taxon>
        <taxon>Noctuoidea</taxon>
        <taxon>Noctuidae</taxon>
        <taxon>Noctuinae</taxon>
        <taxon>Hadenini</taxon>
        <taxon>Mythimna</taxon>
    </lineage>
</organism>
<gene>
    <name evidence="2" type="ORF">PYW07_002473</name>
</gene>